<dbReference type="PANTHER" id="PTHR13696:SF52">
    <property type="entry name" value="PARA FAMILY PROTEIN CT_582"/>
    <property type="match status" value="1"/>
</dbReference>
<dbReference type="FunFam" id="3.40.50.300:FF:000285">
    <property type="entry name" value="Sporulation initiation inhibitor Soj"/>
    <property type="match status" value="1"/>
</dbReference>
<dbReference type="InterPro" id="IPR050678">
    <property type="entry name" value="DNA_Partitioning_ATPase"/>
</dbReference>
<feature type="domain" description="AAA" evidence="1">
    <location>
        <begin position="3"/>
        <end position="176"/>
    </location>
</feature>
<dbReference type="Pfam" id="PF13614">
    <property type="entry name" value="AAA_31"/>
    <property type="match status" value="1"/>
</dbReference>
<dbReference type="AlphaFoldDB" id="A0A2M8F0H2"/>
<proteinExistence type="predicted"/>
<comment type="caution">
    <text evidence="2">The sequence shown here is derived from an EMBL/GenBank/DDBJ whole genome shotgun (WGS) entry which is preliminary data.</text>
</comment>
<dbReference type="InterPro" id="IPR027417">
    <property type="entry name" value="P-loop_NTPase"/>
</dbReference>
<dbReference type="Gene3D" id="3.40.50.300">
    <property type="entry name" value="P-loop containing nucleotide triphosphate hydrolases"/>
    <property type="match status" value="1"/>
</dbReference>
<evidence type="ECO:0000259" key="1">
    <source>
        <dbReference type="Pfam" id="PF13614"/>
    </source>
</evidence>
<sequence length="248" mass="27265">MAKKIAVILRKGGSGKTTTAVNLATALLKKGKRVLLIDLDPQANATISVGVDPMTLKKHINTLFIDINTQAKDIIVKTSFNLDLLPAHPDLADTEAGLRATQVGLLKGMLEPLDDLYDFIIIDTPPSESYLTVNALAVADEVLIPLQTHFLAMKGLQNVLDEVEQVRHGLNPHLKVAGILPTMVNQRTNISKTVLDAVRKQYKELVYPIKIDFSIRHTESSLAGLPIVLYDPKHQGSEAYYKLAKLFL</sequence>
<dbReference type="EMBL" id="PFSA01000034">
    <property type="protein sequence ID" value="PJC32750.1"/>
    <property type="molecule type" value="Genomic_DNA"/>
</dbReference>
<name>A0A2M8F0H2_9BACT</name>
<gene>
    <name evidence="2" type="ORF">CO049_02060</name>
</gene>
<dbReference type="CDD" id="cd02042">
    <property type="entry name" value="ParAB_family"/>
    <property type="match status" value="1"/>
</dbReference>
<evidence type="ECO:0000313" key="3">
    <source>
        <dbReference type="Proteomes" id="UP000229777"/>
    </source>
</evidence>
<dbReference type="PANTHER" id="PTHR13696">
    <property type="entry name" value="P-LOOP CONTAINING NUCLEOSIDE TRIPHOSPHATE HYDROLASE"/>
    <property type="match status" value="1"/>
</dbReference>
<dbReference type="SUPFAM" id="SSF52540">
    <property type="entry name" value="P-loop containing nucleoside triphosphate hydrolases"/>
    <property type="match status" value="1"/>
</dbReference>
<evidence type="ECO:0000313" key="2">
    <source>
        <dbReference type="EMBL" id="PJC32750.1"/>
    </source>
</evidence>
<dbReference type="InterPro" id="IPR025669">
    <property type="entry name" value="AAA_dom"/>
</dbReference>
<protein>
    <recommendedName>
        <fullName evidence="1">AAA domain-containing protein</fullName>
    </recommendedName>
</protein>
<reference evidence="3" key="1">
    <citation type="submission" date="2017-09" db="EMBL/GenBank/DDBJ databases">
        <title>Depth-based differentiation of microbial function through sediment-hosted aquifers and enrichment of novel symbionts in the deep terrestrial subsurface.</title>
        <authorList>
            <person name="Probst A.J."/>
            <person name="Ladd B."/>
            <person name="Jarett J.K."/>
            <person name="Geller-Mcgrath D.E."/>
            <person name="Sieber C.M.K."/>
            <person name="Emerson J.B."/>
            <person name="Anantharaman K."/>
            <person name="Thomas B.C."/>
            <person name="Malmstrom R."/>
            <person name="Stieglmeier M."/>
            <person name="Klingl A."/>
            <person name="Woyke T."/>
            <person name="Ryan C.M."/>
            <person name="Banfield J.F."/>
        </authorList>
    </citation>
    <scope>NUCLEOTIDE SEQUENCE [LARGE SCALE GENOMIC DNA]</scope>
</reference>
<dbReference type="Proteomes" id="UP000229777">
    <property type="component" value="Unassembled WGS sequence"/>
</dbReference>
<accession>A0A2M8F0H2</accession>
<organism evidence="2 3">
    <name type="scientific">Candidatus Roizmanbacteria bacterium CG_4_9_14_0_2_um_filter_36_12</name>
    <dbReference type="NCBI Taxonomy" id="1974837"/>
    <lineage>
        <taxon>Bacteria</taxon>
        <taxon>Candidatus Roizmaniibacteriota</taxon>
    </lineage>
</organism>